<dbReference type="SUPFAM" id="SSF53474">
    <property type="entry name" value="alpha/beta-Hydrolases"/>
    <property type="match status" value="1"/>
</dbReference>
<evidence type="ECO:0000256" key="1">
    <source>
        <dbReference type="ARBA" id="ARBA00010701"/>
    </source>
</evidence>
<keyword evidence="3" id="KW-1185">Reference proteome</keyword>
<dbReference type="Pfam" id="PF02450">
    <property type="entry name" value="LCAT"/>
    <property type="match status" value="1"/>
</dbReference>
<proteinExistence type="inferred from homology"/>
<dbReference type="AlphaFoldDB" id="A0A8T2IXV5"/>
<dbReference type="Proteomes" id="UP000812440">
    <property type="component" value="Chromosome 4"/>
</dbReference>
<dbReference type="InterPro" id="IPR003386">
    <property type="entry name" value="LACT/PDAT_acylTrfase"/>
</dbReference>
<accession>A0A8T2IXV5</accession>
<comment type="similarity">
    <text evidence="1">Belongs to the AB hydrolase superfamily. Lipase family.</text>
</comment>
<dbReference type="OrthoDB" id="190846at2759"/>
<dbReference type="InterPro" id="IPR029058">
    <property type="entry name" value="AB_hydrolase_fold"/>
</dbReference>
<evidence type="ECO:0000313" key="3">
    <source>
        <dbReference type="Proteomes" id="UP000812440"/>
    </source>
</evidence>
<dbReference type="GO" id="GO:0006629">
    <property type="term" value="P:lipid metabolic process"/>
    <property type="evidence" value="ECO:0007669"/>
    <property type="project" value="InterPro"/>
</dbReference>
<dbReference type="PANTHER" id="PTHR11440">
    <property type="entry name" value="LECITHIN-CHOLESTEROL ACYLTRANSFERASE-RELATED"/>
    <property type="match status" value="1"/>
</dbReference>
<sequence length="268" mass="30655">MVDWGYTRDENLRGAPYDWRKAPNENYDYFVSLRKLVESLSESYQSPVVLIAHSMGNLYTLYFLNHQSQSWKDKYIHSFVALGAPWGGVSKTLRVLASGDNNRIPVISSLRIRDQQRSAVSTNWLLPYNNTWPQEKVFVRTQSKNYTLLDYEMFYKDIGFEDGWTMRKETEGLISSLIPPGVPVHCLYGTGVDTPDSFLYDSFPDKEPSVVFGGGDGTVNLESALQCKRWKYQQKHNVTLVELPGNEHIAMLSNISTLSYIKQILFGL</sequence>
<name>A0A8T2IXV5_9PIPI</name>
<evidence type="ECO:0000313" key="2">
    <source>
        <dbReference type="EMBL" id="KAG8437785.1"/>
    </source>
</evidence>
<dbReference type="Gene3D" id="3.40.50.1820">
    <property type="entry name" value="alpha/beta hydrolase"/>
    <property type="match status" value="2"/>
</dbReference>
<evidence type="ECO:0008006" key="4">
    <source>
        <dbReference type="Google" id="ProtNLM"/>
    </source>
</evidence>
<dbReference type="GO" id="GO:0008374">
    <property type="term" value="F:O-acyltransferase activity"/>
    <property type="evidence" value="ECO:0007669"/>
    <property type="project" value="InterPro"/>
</dbReference>
<dbReference type="EMBL" id="JAACNH010000007">
    <property type="protein sequence ID" value="KAG8437785.1"/>
    <property type="molecule type" value="Genomic_DNA"/>
</dbReference>
<protein>
    <recommendedName>
        <fullName evidence="4">Group XV phospholipase A2</fullName>
    </recommendedName>
</protein>
<comment type="caution">
    <text evidence="2">The sequence shown here is derived from an EMBL/GenBank/DDBJ whole genome shotgun (WGS) entry which is preliminary data.</text>
</comment>
<gene>
    <name evidence="2" type="ORF">GDO86_008478</name>
</gene>
<reference evidence="2" key="1">
    <citation type="thesis" date="2020" institute="ProQuest LLC" country="789 East Eisenhower Parkway, Ann Arbor, MI, USA">
        <title>Comparative Genomics and Chromosome Evolution.</title>
        <authorList>
            <person name="Mudd A.B."/>
        </authorList>
    </citation>
    <scope>NUCLEOTIDE SEQUENCE</scope>
    <source>
        <strain evidence="2">Female2</strain>
        <tissue evidence="2">Blood</tissue>
    </source>
</reference>
<organism evidence="2 3">
    <name type="scientific">Hymenochirus boettgeri</name>
    <name type="common">Congo dwarf clawed frog</name>
    <dbReference type="NCBI Taxonomy" id="247094"/>
    <lineage>
        <taxon>Eukaryota</taxon>
        <taxon>Metazoa</taxon>
        <taxon>Chordata</taxon>
        <taxon>Craniata</taxon>
        <taxon>Vertebrata</taxon>
        <taxon>Euteleostomi</taxon>
        <taxon>Amphibia</taxon>
        <taxon>Batrachia</taxon>
        <taxon>Anura</taxon>
        <taxon>Pipoidea</taxon>
        <taxon>Pipidae</taxon>
        <taxon>Pipinae</taxon>
        <taxon>Hymenochirus</taxon>
    </lineage>
</organism>